<dbReference type="Ensembl" id="ENSSRHT00000087521.1">
    <property type="protein sequence ID" value="ENSSRHP00000085215.1"/>
    <property type="gene ID" value="ENSSRHG00000042175.1"/>
</dbReference>
<keyword evidence="2" id="KW-1185">Reference proteome</keyword>
<name>A0A673M7H3_9TELE</name>
<organism evidence="1 2">
    <name type="scientific">Sinocyclocheilus rhinocerous</name>
    <dbReference type="NCBI Taxonomy" id="307959"/>
    <lineage>
        <taxon>Eukaryota</taxon>
        <taxon>Metazoa</taxon>
        <taxon>Chordata</taxon>
        <taxon>Craniata</taxon>
        <taxon>Vertebrata</taxon>
        <taxon>Euteleostomi</taxon>
        <taxon>Actinopterygii</taxon>
        <taxon>Neopterygii</taxon>
        <taxon>Teleostei</taxon>
        <taxon>Ostariophysi</taxon>
        <taxon>Cypriniformes</taxon>
        <taxon>Cyprinidae</taxon>
        <taxon>Cyprininae</taxon>
        <taxon>Sinocyclocheilus</taxon>
    </lineage>
</organism>
<dbReference type="AlphaFoldDB" id="A0A673M7H3"/>
<sequence length="141" mass="15794">TPSLGFDPRLLLKAGLLEAQHGQLKTSLLVDLQVLRFRQVMALLAYDDGDTNVRGVDLYVQTWRLLQDPDAAGLAITPADGAVHKSGWKVVCYGLVDLLVRAFLVWFEDYCDLKRIQKKRSGVTSIYCSFDGKEQIFCTKS</sequence>
<accession>A0A673M7H3</accession>
<proteinExistence type="predicted"/>
<protein>
    <submittedName>
        <fullName evidence="1">Uncharacterized protein</fullName>
    </submittedName>
</protein>
<evidence type="ECO:0000313" key="1">
    <source>
        <dbReference type="Ensembl" id="ENSSRHP00000085215.1"/>
    </source>
</evidence>
<evidence type="ECO:0000313" key="2">
    <source>
        <dbReference type="Proteomes" id="UP000472270"/>
    </source>
</evidence>
<reference evidence="1" key="2">
    <citation type="submission" date="2025-09" db="UniProtKB">
        <authorList>
            <consortium name="Ensembl"/>
        </authorList>
    </citation>
    <scope>IDENTIFICATION</scope>
</reference>
<dbReference type="Proteomes" id="UP000472270">
    <property type="component" value="Unassembled WGS sequence"/>
</dbReference>
<reference evidence="1" key="1">
    <citation type="submission" date="2025-08" db="UniProtKB">
        <authorList>
            <consortium name="Ensembl"/>
        </authorList>
    </citation>
    <scope>IDENTIFICATION</scope>
</reference>